<evidence type="ECO:0000313" key="2">
    <source>
        <dbReference type="EMBL" id="KAJ9603504.1"/>
    </source>
</evidence>
<gene>
    <name evidence="2" type="ORF">H2200_011690</name>
</gene>
<reference evidence="2" key="1">
    <citation type="submission" date="2022-10" db="EMBL/GenBank/DDBJ databases">
        <title>Culturing micro-colonial fungi from biological soil crusts in the Mojave desert and describing Neophaeococcomyces mojavensis, and introducing the new genera and species Taxawa tesnikishii.</title>
        <authorList>
            <person name="Kurbessoian T."/>
            <person name="Stajich J.E."/>
        </authorList>
    </citation>
    <scope>NUCLEOTIDE SEQUENCE</scope>
    <source>
        <strain evidence="2">TK_41</strain>
    </source>
</reference>
<evidence type="ECO:0000256" key="1">
    <source>
        <dbReference type="SAM" id="MobiDB-lite"/>
    </source>
</evidence>
<keyword evidence="3" id="KW-1185">Reference proteome</keyword>
<protein>
    <submittedName>
        <fullName evidence="2">Uncharacterized protein</fullName>
    </submittedName>
</protein>
<feature type="region of interest" description="Disordered" evidence="1">
    <location>
        <begin position="298"/>
        <end position="348"/>
    </location>
</feature>
<feature type="compositionally biased region" description="Polar residues" evidence="1">
    <location>
        <begin position="302"/>
        <end position="314"/>
    </location>
</feature>
<accession>A0AA38WYJ6</accession>
<dbReference type="AlphaFoldDB" id="A0AA38WYJ6"/>
<feature type="region of interest" description="Disordered" evidence="1">
    <location>
        <begin position="1"/>
        <end position="30"/>
    </location>
</feature>
<name>A0AA38WYJ6_9EURO</name>
<sequence>MARGGSRSHRKRKPALRVAPATTKQKTASEQTKLPAEVISHIISFFVAGGLTFSTDPQHESDVATIRALLATNLQIKRETLRQIYHQPLFINITNACSCGCFAVEVDRQPVHEVTIVKKILYLPLQKWPELVIRFIPTKRATMCDLDDTKALRGNDPIGIHFDSAIRGIKRQSDWLARFLRFQYNPVQRYSRDLKDQIVEKTFLTTLALLKYDPTPKKYHDEKARCLLNIGFFFDGFGFEESRHSRAPRNVPLWEWDMVVGLLHEWLWSTTGDRSQIRLPEVMAAAFTPANDPTIPELFPHNLSSSLPTSNTDSGNGGQPAPHSSTLRHSAFATSSRRAQLDRLTNPS</sequence>
<comment type="caution">
    <text evidence="2">The sequence shown here is derived from an EMBL/GenBank/DDBJ whole genome shotgun (WGS) entry which is preliminary data.</text>
</comment>
<dbReference type="EMBL" id="JAPDRK010000021">
    <property type="protein sequence ID" value="KAJ9603504.1"/>
    <property type="molecule type" value="Genomic_DNA"/>
</dbReference>
<organism evidence="2 3">
    <name type="scientific">Cladophialophora chaetospira</name>
    <dbReference type="NCBI Taxonomy" id="386627"/>
    <lineage>
        <taxon>Eukaryota</taxon>
        <taxon>Fungi</taxon>
        <taxon>Dikarya</taxon>
        <taxon>Ascomycota</taxon>
        <taxon>Pezizomycotina</taxon>
        <taxon>Eurotiomycetes</taxon>
        <taxon>Chaetothyriomycetidae</taxon>
        <taxon>Chaetothyriales</taxon>
        <taxon>Herpotrichiellaceae</taxon>
        <taxon>Cladophialophora</taxon>
    </lineage>
</organism>
<proteinExistence type="predicted"/>
<dbReference type="Proteomes" id="UP001172673">
    <property type="component" value="Unassembled WGS sequence"/>
</dbReference>
<feature type="compositionally biased region" description="Basic residues" evidence="1">
    <location>
        <begin position="1"/>
        <end position="15"/>
    </location>
</feature>
<feature type="compositionally biased region" description="Polar residues" evidence="1">
    <location>
        <begin position="322"/>
        <end position="348"/>
    </location>
</feature>
<evidence type="ECO:0000313" key="3">
    <source>
        <dbReference type="Proteomes" id="UP001172673"/>
    </source>
</evidence>